<dbReference type="EMBL" id="LIAE01006839">
    <property type="protein sequence ID" value="PAV84549.1"/>
    <property type="molecule type" value="Genomic_DNA"/>
</dbReference>
<evidence type="ECO:0000256" key="12">
    <source>
        <dbReference type="ARBA" id="ARBA00023054"/>
    </source>
</evidence>
<dbReference type="Gene3D" id="3.30.40.10">
    <property type="entry name" value="Zinc/RING finger domain, C3HC4 (zinc finger)"/>
    <property type="match status" value="1"/>
</dbReference>
<evidence type="ECO:0000256" key="14">
    <source>
        <dbReference type="PROSITE-ProRule" id="PRU00175"/>
    </source>
</evidence>
<evidence type="ECO:0000259" key="17">
    <source>
        <dbReference type="PROSITE" id="PS50089"/>
    </source>
</evidence>
<organism evidence="18 19">
    <name type="scientific">Diploscapter pachys</name>
    <dbReference type="NCBI Taxonomy" id="2018661"/>
    <lineage>
        <taxon>Eukaryota</taxon>
        <taxon>Metazoa</taxon>
        <taxon>Ecdysozoa</taxon>
        <taxon>Nematoda</taxon>
        <taxon>Chromadorea</taxon>
        <taxon>Rhabditida</taxon>
        <taxon>Rhabditina</taxon>
        <taxon>Rhabditomorpha</taxon>
        <taxon>Rhabditoidea</taxon>
        <taxon>Rhabditidae</taxon>
        <taxon>Diploscapter</taxon>
    </lineage>
</organism>
<dbReference type="GO" id="GO:0061630">
    <property type="term" value="F:ubiquitin protein ligase activity"/>
    <property type="evidence" value="ECO:0007669"/>
    <property type="project" value="UniProtKB-EC"/>
</dbReference>
<dbReference type="Pfam" id="PF00097">
    <property type="entry name" value="zf-C3HC4"/>
    <property type="match status" value="1"/>
</dbReference>
<keyword evidence="19" id="KW-1185">Reference proteome</keyword>
<evidence type="ECO:0000256" key="3">
    <source>
        <dbReference type="ARBA" id="ARBA00004906"/>
    </source>
</evidence>
<feature type="compositionally biased region" description="Basic and acidic residues" evidence="16">
    <location>
        <begin position="1401"/>
        <end position="1417"/>
    </location>
</feature>
<dbReference type="Pfam" id="PF26052">
    <property type="entry name" value="BRE1B"/>
    <property type="match status" value="1"/>
</dbReference>
<dbReference type="Proteomes" id="UP000218231">
    <property type="component" value="Unassembled WGS sequence"/>
</dbReference>
<evidence type="ECO:0000256" key="16">
    <source>
        <dbReference type="SAM" id="MobiDB-lite"/>
    </source>
</evidence>
<dbReference type="InterPro" id="IPR058642">
    <property type="entry name" value="BRE1A/B-like_dom"/>
</dbReference>
<dbReference type="PROSITE" id="PS00518">
    <property type="entry name" value="ZF_RING_1"/>
    <property type="match status" value="1"/>
</dbReference>
<dbReference type="InterPro" id="IPR013956">
    <property type="entry name" value="E3_ubiquit_lig_Bre1"/>
</dbReference>
<dbReference type="EC" id="2.3.2.27" evidence="5"/>
<evidence type="ECO:0000256" key="10">
    <source>
        <dbReference type="ARBA" id="ARBA00022833"/>
    </source>
</evidence>
<dbReference type="InterPro" id="IPR017907">
    <property type="entry name" value="Znf_RING_CS"/>
</dbReference>
<feature type="coiled-coil region" evidence="15">
    <location>
        <begin position="628"/>
        <end position="739"/>
    </location>
</feature>
<keyword evidence="13" id="KW-0539">Nucleus</keyword>
<dbReference type="InterPro" id="IPR001841">
    <property type="entry name" value="Znf_RING"/>
</dbReference>
<comment type="caution">
    <text evidence="18">The sequence shown here is derived from an EMBL/GenBank/DDBJ whole genome shotgun (WGS) entry which is preliminary data.</text>
</comment>
<comment type="subcellular location">
    <subcellularLocation>
        <location evidence="2">Nucleus</location>
    </subcellularLocation>
</comment>
<keyword evidence="9" id="KW-0833">Ubl conjugation pathway</keyword>
<evidence type="ECO:0000256" key="4">
    <source>
        <dbReference type="ARBA" id="ARBA00005555"/>
    </source>
</evidence>
<gene>
    <name evidence="18" type="ORF">WR25_22056</name>
</gene>
<dbReference type="GO" id="GO:0016567">
    <property type="term" value="P:protein ubiquitination"/>
    <property type="evidence" value="ECO:0007669"/>
    <property type="project" value="UniProtKB-UniPathway"/>
</dbReference>
<evidence type="ECO:0000256" key="11">
    <source>
        <dbReference type="ARBA" id="ARBA00022853"/>
    </source>
</evidence>
<proteinExistence type="inferred from homology"/>
<evidence type="ECO:0000256" key="7">
    <source>
        <dbReference type="ARBA" id="ARBA00022723"/>
    </source>
</evidence>
<dbReference type="InterPro" id="IPR018957">
    <property type="entry name" value="Znf_C3HC4_RING-type"/>
</dbReference>
<feature type="domain" description="RING-type" evidence="17">
    <location>
        <begin position="853"/>
        <end position="890"/>
    </location>
</feature>
<feature type="region of interest" description="Disordered" evidence="16">
    <location>
        <begin position="306"/>
        <end position="334"/>
    </location>
</feature>
<feature type="coiled-coil region" evidence="15">
    <location>
        <begin position="775"/>
        <end position="830"/>
    </location>
</feature>
<dbReference type="PANTHER" id="PTHR23163">
    <property type="entry name" value="RING FINGER PROTEIN-RELATED"/>
    <property type="match status" value="1"/>
</dbReference>
<dbReference type="GO" id="GO:0005634">
    <property type="term" value="C:nucleus"/>
    <property type="evidence" value="ECO:0007669"/>
    <property type="project" value="UniProtKB-SubCell"/>
</dbReference>
<name>A0A2A2LEE6_9BILA</name>
<evidence type="ECO:0000256" key="13">
    <source>
        <dbReference type="ARBA" id="ARBA00023242"/>
    </source>
</evidence>
<comment type="pathway">
    <text evidence="3">Protein modification; protein ubiquitination.</text>
</comment>
<feature type="region of interest" description="Disordered" evidence="16">
    <location>
        <begin position="1387"/>
        <end position="1417"/>
    </location>
</feature>
<evidence type="ECO:0000256" key="8">
    <source>
        <dbReference type="ARBA" id="ARBA00022771"/>
    </source>
</evidence>
<sequence>MSKRSAACASPAPSEGTNSNSDEASSSDDIAAKKMRLVTFEPVRLLAVSGVNDIEDRKAKVQVYKLSELVRSKNKQLAEKDRELERLRQRQITDENTSFTINRHWNNLDEQLRTLAMRGNTLPEAEGRIKVEEEQEQMETETEANDYKDFLIDIVQMDDEQSKNVYDKRVQQSINLMKRVMRQHARRAEKQRDFIKKLKVANSEASTSQIREDVNRELVLKTEQLTEENAMLHQEVAALQQCLSETNLRLHEEEDRNYTLTTRKEELENELNDLKFDLEKAQRLTNKLDYKIYCMSKEDGNKDHVHEHGNAAAKTNKQNGQINGGGPSGNSNKQMDDLKQELAEKTELANSRLAEIKENRDKIQKMAEEMDRIKIEKMISGDAIRKSEEYENLMAYYSLAIEECSRLKENWESVLAERDLLRQELIEKVEEMKKEEQISIRKAQAASDKMNKDNTQLRTEYDMLRMEFEQSISTQSTAMQASEGRMQEIKTLLNSIRTQNYNLKQDANRFKKKWKDAVNLLAKTQAELQEEKKRLENAILVELNSDELASPDSSREDLRADWQSEEVEKLRLQVAELQAAAEAANGTATDRNELLIREQKMRLENEALMRYVKRVGAMDKQERTKFFEEEAHRICQNHKQEIDRLTTECEALKVTEKAISDEVDNIGVALEQLQEQNSILLNQKKEKDDDILKMMSDRITSSQIQIKMREEIIQNETQIENLTRQASSLQSELQAVTESLKVSKESIVAKTKENNKLTRLLETQRKQMTEKGFEIADLSSRFEKLQQNNKELQNMVMSKTGQIENAAAKRKRMEEEMLQLRKKLERAQKSEKLGSTDAVLNEEIRLLKDALTCSACKVNKKDAILTKCRHIFCQACLQKRYDTRFVQCELTAFTDDLKTWIAEEMSKMQFGFWRPGYSTSLHPLNLNSFSPPSSSCALPIYSSACLSESVTVAVSHQACRTIRLVVITRLLALLIVLDVFFLPHARTARSHERTTTCCCLRMQIRVIISQLGEDFTHFLWDWLGGRRGENENGTALSEEGIGREAVRYVHLQRDLDAFGGMLFIREDPDCDGRQLQPCDLSSLRLLRFLCIFQCNHRPIHHSKNRPTPVVTHISNVGSGSDVGAVLVGNDSVQIGRPKVVAHLDGMVTGHVSENCVWRVCCRKLFGEMGPLMETVCTDRVRVAPEEHEEVLGCSHPLIHLLLRLQLNQPMALDFIHSFTASTYHEVFCGQSPDKSDLFVCLFGCKECEWNGGVTRQGTETVLGKLDRANEWVERYSSRAISIVPSLLSFNFLAISYTAAPCFESSTARSYRSDFCRRTMSECTARSGGSQGSFPEERGLCPLLPTCQTLPLQPCVGNAHYGSIVEDDKIDRCAGMGRRGRNGAALGIVNEGTRNRPWPADRQADEKTGREKEKVRKKEESWTIQNIRNMQRYGNML</sequence>
<evidence type="ECO:0000313" key="19">
    <source>
        <dbReference type="Proteomes" id="UP000218231"/>
    </source>
</evidence>
<evidence type="ECO:0000256" key="2">
    <source>
        <dbReference type="ARBA" id="ARBA00004123"/>
    </source>
</evidence>
<feature type="coiled-coil region" evidence="15">
    <location>
        <begin position="335"/>
        <end position="376"/>
    </location>
</feature>
<evidence type="ECO:0000256" key="9">
    <source>
        <dbReference type="ARBA" id="ARBA00022786"/>
    </source>
</evidence>
<dbReference type="PANTHER" id="PTHR23163:SF0">
    <property type="entry name" value="E3 UBIQUITIN-PROTEIN LIGASE BRE1"/>
    <property type="match status" value="1"/>
</dbReference>
<evidence type="ECO:0000256" key="6">
    <source>
        <dbReference type="ARBA" id="ARBA00022679"/>
    </source>
</evidence>
<keyword evidence="10" id="KW-0862">Zinc</keyword>
<feature type="coiled-coil region" evidence="15">
    <location>
        <begin position="415"/>
        <end position="460"/>
    </location>
</feature>
<keyword evidence="7" id="KW-0479">Metal-binding</keyword>
<keyword evidence="11" id="KW-0156">Chromatin regulator</keyword>
<protein>
    <recommendedName>
        <fullName evidence="5">RING-type E3 ubiquitin transferase</fullName>
        <ecNumber evidence="5">2.3.2.27</ecNumber>
    </recommendedName>
</protein>
<dbReference type="InterPro" id="IPR013083">
    <property type="entry name" value="Znf_RING/FYVE/PHD"/>
</dbReference>
<evidence type="ECO:0000256" key="15">
    <source>
        <dbReference type="SAM" id="Coils"/>
    </source>
</evidence>
<feature type="coiled-coil region" evidence="15">
    <location>
        <begin position="250"/>
        <end position="287"/>
    </location>
</feature>
<dbReference type="PROSITE" id="PS50089">
    <property type="entry name" value="ZF_RING_2"/>
    <property type="match status" value="1"/>
</dbReference>
<dbReference type="GO" id="GO:0033503">
    <property type="term" value="C:HULC complex"/>
    <property type="evidence" value="ECO:0007669"/>
    <property type="project" value="TreeGrafter"/>
</dbReference>
<evidence type="ECO:0000313" key="18">
    <source>
        <dbReference type="EMBL" id="PAV84549.1"/>
    </source>
</evidence>
<keyword evidence="8 14" id="KW-0863">Zinc-finger</keyword>
<keyword evidence="6" id="KW-0808">Transferase</keyword>
<keyword evidence="12 15" id="KW-0175">Coiled coil</keyword>
<accession>A0A2A2LEE6</accession>
<feature type="region of interest" description="Disordered" evidence="16">
    <location>
        <begin position="1"/>
        <end position="28"/>
    </location>
</feature>
<feature type="compositionally biased region" description="Low complexity" evidence="16">
    <location>
        <begin position="19"/>
        <end position="28"/>
    </location>
</feature>
<dbReference type="SUPFAM" id="SSF57850">
    <property type="entry name" value="RING/U-box"/>
    <property type="match status" value="1"/>
</dbReference>
<comment type="catalytic activity">
    <reaction evidence="1">
        <text>S-ubiquitinyl-[E2 ubiquitin-conjugating enzyme]-L-cysteine + [acceptor protein]-L-lysine = [E2 ubiquitin-conjugating enzyme]-L-cysteine + N(6)-ubiquitinyl-[acceptor protein]-L-lysine.</text>
        <dbReference type="EC" id="2.3.2.27"/>
    </reaction>
</comment>
<comment type="similarity">
    <text evidence="4">Belongs to the BRE1 family.</text>
</comment>
<feature type="coiled-coil region" evidence="15">
    <location>
        <begin position="511"/>
        <end position="587"/>
    </location>
</feature>
<dbReference type="OrthoDB" id="10266039at2759"/>
<dbReference type="STRING" id="2018661.A0A2A2LEE6"/>
<dbReference type="SUPFAM" id="SSF90257">
    <property type="entry name" value="Myosin rod fragments"/>
    <property type="match status" value="1"/>
</dbReference>
<evidence type="ECO:0000256" key="1">
    <source>
        <dbReference type="ARBA" id="ARBA00000900"/>
    </source>
</evidence>
<dbReference type="GO" id="GO:0006325">
    <property type="term" value="P:chromatin organization"/>
    <property type="evidence" value="ECO:0007669"/>
    <property type="project" value="UniProtKB-KW"/>
</dbReference>
<evidence type="ECO:0000256" key="5">
    <source>
        <dbReference type="ARBA" id="ARBA00012483"/>
    </source>
</evidence>
<dbReference type="GO" id="GO:0008270">
    <property type="term" value="F:zinc ion binding"/>
    <property type="evidence" value="ECO:0007669"/>
    <property type="project" value="UniProtKB-KW"/>
</dbReference>
<dbReference type="UniPathway" id="UPA00143"/>
<reference evidence="18 19" key="1">
    <citation type="journal article" date="2017" name="Curr. Biol.">
        <title>Genome architecture and evolution of a unichromosomal asexual nematode.</title>
        <authorList>
            <person name="Fradin H."/>
            <person name="Zegar C."/>
            <person name="Gutwein M."/>
            <person name="Lucas J."/>
            <person name="Kovtun M."/>
            <person name="Corcoran D."/>
            <person name="Baugh L.R."/>
            <person name="Kiontke K."/>
            <person name="Gunsalus K."/>
            <person name="Fitch D.H."/>
            <person name="Piano F."/>
        </authorList>
    </citation>
    <scope>NUCLEOTIDE SEQUENCE [LARGE SCALE GENOMIC DNA]</scope>
    <source>
        <strain evidence="18">PF1309</strain>
    </source>
</reference>